<dbReference type="InterPro" id="IPR027417">
    <property type="entry name" value="P-loop_NTPase"/>
</dbReference>
<dbReference type="SUPFAM" id="SSF52540">
    <property type="entry name" value="P-loop containing nucleoside triphosphate hydrolases"/>
    <property type="match status" value="1"/>
</dbReference>
<evidence type="ECO:0000259" key="2">
    <source>
        <dbReference type="PROSITE" id="PS50837"/>
    </source>
</evidence>
<organism evidence="3 4">
    <name type="scientific">Paractinoplanes rishiriensis</name>
    <dbReference type="NCBI Taxonomy" id="1050105"/>
    <lineage>
        <taxon>Bacteria</taxon>
        <taxon>Bacillati</taxon>
        <taxon>Actinomycetota</taxon>
        <taxon>Actinomycetes</taxon>
        <taxon>Micromonosporales</taxon>
        <taxon>Micromonosporaceae</taxon>
        <taxon>Paractinoplanes</taxon>
    </lineage>
</organism>
<keyword evidence="1" id="KW-1133">Transmembrane helix</keyword>
<feature type="transmembrane region" description="Helical" evidence="1">
    <location>
        <begin position="421"/>
        <end position="442"/>
    </location>
</feature>
<name>A0A919MZJ5_9ACTN</name>
<dbReference type="InterPro" id="IPR007111">
    <property type="entry name" value="NACHT_NTPase"/>
</dbReference>
<gene>
    <name evidence="3" type="ORF">Ari01nite_90680</name>
</gene>
<keyword evidence="4" id="KW-1185">Reference proteome</keyword>
<dbReference type="EMBL" id="BOMV01000107">
    <property type="protein sequence ID" value="GIF01604.1"/>
    <property type="molecule type" value="Genomic_DNA"/>
</dbReference>
<feature type="transmembrane region" description="Helical" evidence="1">
    <location>
        <begin position="583"/>
        <end position="605"/>
    </location>
</feature>
<sequence length="1467" mass="160687">MKRRWIRRRATVDRTGAATATAGGVAVSGYVDELTTVHVHPPAGHVTAVPDLVEVITGAGPDAALRRAASALRREVSLQWAEEAALRQVLPLPLRVRWSSTGRPVAASRDAVLGTAEGTDWRTLPLAGDVAEIGEALRDLPQRQLVVLGEPGAGKTVLAMLLTVELAGNPRPDEPVPVLLPIASWDPGTEGIGEYAARRLAEEYGFLGERDTLAERLLRHGLIMPVLDGLDELPADRLTRAIEILERYAAPGRPLVVTCRSGEYERAVARHGTALSRAAVVELEPVNLEDAIALLTGSGPIRPGWTIVLERLRGGHDPVLVQALSTPLMVTLARSAFRSPETDPGILLGHPHPASVSRMLLELYLDRVYRGDVTGTGYRPERALRWLGTLAYHLHRGGGRDLWWWELSPTLLATRPLLVRFVLWLMTVLTPAALVCGGVALFGDSRDVVRIGVGTVVATMISRLRVFRTLWPDGYPPTPLKIFRSRDRRARRLVVSLSFGAGFGLLSGLLHGNVWVPVSAGLIWAVVVACLPVPSAASRVRICDQRDTLRATRVNAVSAMLAAGIPAGLIAVALATIFRLQDFWGVAAVTACVFGAAAAASAGGWNWARFRLSHAVLAFRRALPWRLLHFADDANRRGVLRRAGSSWQFRHALLQDRLADGVRAQQLREAAATGSDYAARRLASGLARRGEPDLAIEVLTPRAPVGDYSLVDQLAALLEEHGRVEQLRSLAEQCGRFRSSITRRLARVLALQGRVDEAIAVLRPLTAPSYIDGDVTSQLARLLYTHGRLDYLRSWVDSEGHGGKRELVYLLWEQGRMDELRSRAAGGDQIAVECVAYAFVDRGDIDGAIRYLQDQPRLNHFHTSWLARLLVYRGRYRAALDVLLAGGRRVYEDDFELVIYLLGRLGRADEIYTVPRGRNDTNPARLIEASVELGRFDDLRIRADGGDADALMWLALLAPDSVDTLSLLRRRAPQHSRAARLLADVLADRGAADELRTLAQAGNSWAAWRLANWLAANNQLDELRARAGNGDQNARMVHVRLLFGRGQTDDALAVLRQHADSGDEHALRWLSDALTALGRTADALALPQRRTVGTRSLHGERQHVDLLADAGRFDDLRARAGQGDTHAAWRWAEVLASRGEIADAIRVARGSRRGDQRVAETAKLLHDHGHLDAALALLRSRTDSGGGNEEVMQEARLLVQRGDLDEAIAVLRIHADLDYKFTSEALVDLLADNDRTEEIRALADAEDWHARSWLAGWLAERGEIGELAARARAGDSRARNKLLEGLAARGDVAELRMLGFTGNAQAIAELAAIVAERGDIKTAIYRLWTAPAFEVDHARILARILYAQGKARHALALLRPWRHPEVLQQHARLLAESGALEKLRVHAETSFEADLLLAHELARLGLLDELRQRADGASWSGLSASAVLAPLLRERGLIDELRGRAFTGDQHALRELVRCMSTTPPPA</sequence>
<dbReference type="Proteomes" id="UP000636960">
    <property type="component" value="Unassembled WGS sequence"/>
</dbReference>
<comment type="caution">
    <text evidence="3">The sequence shown here is derived from an EMBL/GenBank/DDBJ whole genome shotgun (WGS) entry which is preliminary data.</text>
</comment>
<protein>
    <recommendedName>
        <fullName evidence="2">NACHT domain-containing protein</fullName>
    </recommendedName>
</protein>
<feature type="transmembrane region" description="Helical" evidence="1">
    <location>
        <begin position="493"/>
        <end position="516"/>
    </location>
</feature>
<accession>A0A919MZJ5</accession>
<evidence type="ECO:0000313" key="4">
    <source>
        <dbReference type="Proteomes" id="UP000636960"/>
    </source>
</evidence>
<reference evidence="3" key="1">
    <citation type="submission" date="2021-01" db="EMBL/GenBank/DDBJ databases">
        <title>Whole genome shotgun sequence of Actinoplanes rishiriensis NBRC 108556.</title>
        <authorList>
            <person name="Komaki H."/>
            <person name="Tamura T."/>
        </authorList>
    </citation>
    <scope>NUCLEOTIDE SEQUENCE</scope>
    <source>
        <strain evidence="3">NBRC 108556</strain>
    </source>
</reference>
<keyword evidence="1" id="KW-0472">Membrane</keyword>
<keyword evidence="1" id="KW-0812">Transmembrane</keyword>
<feature type="domain" description="NACHT" evidence="2">
    <location>
        <begin position="143"/>
        <end position="262"/>
    </location>
</feature>
<dbReference type="Gene3D" id="3.40.50.300">
    <property type="entry name" value="P-loop containing nucleotide triphosphate hydrolases"/>
    <property type="match status" value="1"/>
</dbReference>
<evidence type="ECO:0000256" key="1">
    <source>
        <dbReference type="SAM" id="Phobius"/>
    </source>
</evidence>
<feature type="transmembrane region" description="Helical" evidence="1">
    <location>
        <begin position="554"/>
        <end position="577"/>
    </location>
</feature>
<evidence type="ECO:0000313" key="3">
    <source>
        <dbReference type="EMBL" id="GIF01604.1"/>
    </source>
</evidence>
<dbReference type="RefSeq" id="WP_203790413.1">
    <property type="nucleotide sequence ID" value="NZ_BOMV01000107.1"/>
</dbReference>
<dbReference type="PROSITE" id="PS50837">
    <property type="entry name" value="NACHT"/>
    <property type="match status" value="1"/>
</dbReference>
<proteinExistence type="predicted"/>